<dbReference type="AlphaFoldDB" id="A0A1M7JAY9"/>
<dbReference type="EMBL" id="FRCK01000011">
    <property type="protein sequence ID" value="SHM49647.1"/>
    <property type="molecule type" value="Genomic_DNA"/>
</dbReference>
<proteinExistence type="predicted"/>
<gene>
    <name evidence="1" type="ORF">SAMN05444389_11116</name>
</gene>
<dbReference type="Proteomes" id="UP000184444">
    <property type="component" value="Unassembled WGS sequence"/>
</dbReference>
<protein>
    <submittedName>
        <fullName evidence="1">Uncharacterized protein</fullName>
    </submittedName>
</protein>
<name>A0A1M7JAY9_9RHOB</name>
<organism evidence="1 2">
    <name type="scientific">Paracoccus solventivorans</name>
    <dbReference type="NCBI Taxonomy" id="53463"/>
    <lineage>
        <taxon>Bacteria</taxon>
        <taxon>Pseudomonadati</taxon>
        <taxon>Pseudomonadota</taxon>
        <taxon>Alphaproteobacteria</taxon>
        <taxon>Rhodobacterales</taxon>
        <taxon>Paracoccaceae</taxon>
        <taxon>Paracoccus</taxon>
    </lineage>
</organism>
<dbReference type="OrthoDB" id="3569535at2"/>
<dbReference type="Pfam" id="PF21973">
    <property type="entry name" value="DUF6925"/>
    <property type="match status" value="1"/>
</dbReference>
<dbReference type="InterPro" id="IPR053838">
    <property type="entry name" value="DUF6925"/>
</dbReference>
<keyword evidence="2" id="KW-1185">Reference proteome</keyword>
<dbReference type="RefSeq" id="WP_073068109.1">
    <property type="nucleotide sequence ID" value="NZ_FRCK01000011.1"/>
</dbReference>
<evidence type="ECO:0000313" key="1">
    <source>
        <dbReference type="EMBL" id="SHM49647.1"/>
    </source>
</evidence>
<sequence>MTLPSVPETLFAAFSDPEAGWSMGSFGANAEFHHVAGDPAPHLPGNGVVTARGAVRLDHPDRIRPVAWEALSPRPDRWQQGVALCLPAEDAAMSRRAVLTEIGPDSGAIRPEDRAAILFDMGLDQPQVDFCIRTADPALLAVLRADLGRSVMDPENPAMAAILGAHPHRVALSRIGRIEVYQPIGGPDTGGASPIGPHTHVLPKLLRARRSHSANMPIPEGLVPVAGFHPASAIMDPLGRDRDFDRGIFDAFQRLLVAWGDAENVSVKRQVWQALAQGLRPSQLREPDARAARVAFRVALRQAGRRDGESEQLLAWRAAFDRELAPADDDAPGH</sequence>
<dbReference type="STRING" id="53463.SAMN05444389_11116"/>
<evidence type="ECO:0000313" key="2">
    <source>
        <dbReference type="Proteomes" id="UP000184444"/>
    </source>
</evidence>
<reference evidence="2" key="1">
    <citation type="submission" date="2016-11" db="EMBL/GenBank/DDBJ databases">
        <authorList>
            <person name="Varghese N."/>
            <person name="Submissions S."/>
        </authorList>
    </citation>
    <scope>NUCLEOTIDE SEQUENCE [LARGE SCALE GENOMIC DNA]</scope>
    <source>
        <strain evidence="2">DSM 6637</strain>
    </source>
</reference>
<accession>A0A1M7JAY9</accession>